<feature type="domain" description="Cytochrome b561" evidence="13">
    <location>
        <begin position="167"/>
        <end position="368"/>
    </location>
</feature>
<evidence type="ECO:0000256" key="5">
    <source>
        <dbReference type="ARBA" id="ARBA00022982"/>
    </source>
</evidence>
<comment type="cofactor">
    <cofactor evidence="8">
        <name>heme b</name>
        <dbReference type="ChEBI" id="CHEBI:60344"/>
    </cofactor>
    <text evidence="8">Binds 2 heme b groups non-covalently.</text>
</comment>
<dbReference type="GO" id="GO:0046872">
    <property type="term" value="F:metal ion binding"/>
    <property type="evidence" value="ECO:0007669"/>
    <property type="project" value="UniProtKB-KW"/>
</dbReference>
<comment type="caution">
    <text evidence="14">The sequence shown here is derived from an EMBL/GenBank/DDBJ whole genome shotgun (WGS) entry which is preliminary data.</text>
</comment>
<evidence type="ECO:0000256" key="10">
    <source>
        <dbReference type="SAM" id="Phobius"/>
    </source>
</evidence>
<dbReference type="SMART" id="SM00665">
    <property type="entry name" value="B561"/>
    <property type="match status" value="1"/>
</dbReference>
<gene>
    <name evidence="14" type="ORF">VNO78_27709</name>
</gene>
<evidence type="ECO:0000256" key="9">
    <source>
        <dbReference type="PIRSR" id="PIRSR037471-1"/>
    </source>
</evidence>
<keyword evidence="9" id="KW-0408">Iron</keyword>
<protein>
    <recommendedName>
        <fullName evidence="8">Cytochrome b561 and DOMON domain-containing protein</fullName>
    </recommendedName>
</protein>
<feature type="domain" description="DOMON" evidence="12">
    <location>
        <begin position="46"/>
        <end position="160"/>
    </location>
</feature>
<dbReference type="PROSITE" id="PS50836">
    <property type="entry name" value="DOMON"/>
    <property type="match status" value="1"/>
</dbReference>
<proteinExistence type="predicted"/>
<feature type="transmembrane region" description="Helical" evidence="10">
    <location>
        <begin position="250"/>
        <end position="267"/>
    </location>
</feature>
<dbReference type="Pfam" id="PF04526">
    <property type="entry name" value="DUF568"/>
    <property type="match status" value="1"/>
</dbReference>
<feature type="binding site" description="axial binding residue" evidence="9">
    <location>
        <position position="313"/>
    </location>
    <ligand>
        <name>heme b</name>
        <dbReference type="ChEBI" id="CHEBI:60344"/>
        <label>1</label>
    </ligand>
    <ligandPart>
        <name>Fe</name>
        <dbReference type="ChEBI" id="CHEBI:18248"/>
    </ligandPart>
</feature>
<feature type="binding site" description="axial binding residue" evidence="9">
    <location>
        <position position="244"/>
    </location>
    <ligand>
        <name>heme b</name>
        <dbReference type="ChEBI" id="CHEBI:60344"/>
        <label>1</label>
    </ligand>
    <ligandPart>
        <name>Fe</name>
        <dbReference type="ChEBI" id="CHEBI:18248"/>
    </ligandPart>
</feature>
<sequence>MALVRNAVLFVTLLTGMFVHGAAQACSSYKFPNNVKYAACEDLAVLESSMHWNYEASSGVVDVAFKKANVNGSVWVAWAINPTSKGMVGSQAFVGVHKSDGTIKAYTSPITSYSPIMQEGNLTFPVYAVSSSYTHGHLIIFATFQLPRNTTLLNHAWNHGFVSDDGTLRPHSFSLSNLHSFGTFDFVSGRVSQTSGNVNSRITFTNVHGILNTVSWGILMPVGVIMARYLKVFDGLGATWFHLHRACQSLAFLIGIAGFGTGLHIGNHYGLHNTPHRCVGLTLMCLAFTQVCVALCLRPQKDHKYRIFWNIFHYIVGYATIPLAIWNVFKGFDILNAHNIWKETYVGIIVSLAIIAVILEFITWIWICNKKRVMKSKEHVNVGLQRA</sequence>
<evidence type="ECO:0000256" key="1">
    <source>
        <dbReference type="ARBA" id="ARBA00004370"/>
    </source>
</evidence>
<dbReference type="GO" id="GO:0016020">
    <property type="term" value="C:membrane"/>
    <property type="evidence" value="ECO:0007669"/>
    <property type="project" value="UniProtKB-SubCell"/>
</dbReference>
<feature type="transmembrane region" description="Helical" evidence="10">
    <location>
        <begin position="309"/>
        <end position="329"/>
    </location>
</feature>
<evidence type="ECO:0000313" key="14">
    <source>
        <dbReference type="EMBL" id="KAK7387159.1"/>
    </source>
</evidence>
<keyword evidence="2 8" id="KW-0813">Transport</keyword>
<keyword evidence="9" id="KW-0479">Metal-binding</keyword>
<keyword evidence="4 11" id="KW-0732">Signal</keyword>
<dbReference type="CDD" id="cd09629">
    <property type="entry name" value="DOMON_CIL1_like"/>
    <property type="match status" value="1"/>
</dbReference>
<organism evidence="14 15">
    <name type="scientific">Psophocarpus tetragonolobus</name>
    <name type="common">Winged bean</name>
    <name type="synonym">Dolichos tetragonolobus</name>
    <dbReference type="NCBI Taxonomy" id="3891"/>
    <lineage>
        <taxon>Eukaryota</taxon>
        <taxon>Viridiplantae</taxon>
        <taxon>Streptophyta</taxon>
        <taxon>Embryophyta</taxon>
        <taxon>Tracheophyta</taxon>
        <taxon>Spermatophyta</taxon>
        <taxon>Magnoliopsida</taxon>
        <taxon>eudicotyledons</taxon>
        <taxon>Gunneridae</taxon>
        <taxon>Pentapetalae</taxon>
        <taxon>rosids</taxon>
        <taxon>fabids</taxon>
        <taxon>Fabales</taxon>
        <taxon>Fabaceae</taxon>
        <taxon>Papilionoideae</taxon>
        <taxon>50 kb inversion clade</taxon>
        <taxon>NPAAA clade</taxon>
        <taxon>indigoferoid/millettioid clade</taxon>
        <taxon>Phaseoleae</taxon>
        <taxon>Psophocarpus</taxon>
    </lineage>
</organism>
<feature type="binding site" description="axial binding residue" evidence="9">
    <location>
        <position position="208"/>
    </location>
    <ligand>
        <name>heme b</name>
        <dbReference type="ChEBI" id="CHEBI:60344"/>
        <label>1</label>
    </ligand>
    <ligandPart>
        <name>Fe</name>
        <dbReference type="ChEBI" id="CHEBI:18248"/>
    </ligandPart>
</feature>
<evidence type="ECO:0000259" key="13">
    <source>
        <dbReference type="PROSITE" id="PS50939"/>
    </source>
</evidence>
<dbReference type="PANTHER" id="PTHR23130">
    <property type="entry name" value="CYTOCHROME B561 AND DOMON DOMAIN-CONTAINING PROTEIN"/>
    <property type="match status" value="1"/>
</dbReference>
<evidence type="ECO:0000256" key="4">
    <source>
        <dbReference type="ARBA" id="ARBA00022729"/>
    </source>
</evidence>
<comment type="subcellular location">
    <subcellularLocation>
        <location evidence="1">Membrane</location>
    </subcellularLocation>
</comment>
<evidence type="ECO:0000259" key="12">
    <source>
        <dbReference type="PROSITE" id="PS50836"/>
    </source>
</evidence>
<dbReference type="InterPro" id="IPR005018">
    <property type="entry name" value="DOMON_domain"/>
</dbReference>
<dbReference type="InterPro" id="IPR006593">
    <property type="entry name" value="Cyt_b561/ferric_Rdtase_TM"/>
</dbReference>
<evidence type="ECO:0000256" key="3">
    <source>
        <dbReference type="ARBA" id="ARBA00022692"/>
    </source>
</evidence>
<evidence type="ECO:0000256" key="8">
    <source>
        <dbReference type="PIRNR" id="PIRNR037471"/>
    </source>
</evidence>
<feature type="signal peptide" evidence="11">
    <location>
        <begin position="1"/>
        <end position="25"/>
    </location>
</feature>
<feature type="transmembrane region" description="Helical" evidence="10">
    <location>
        <begin position="209"/>
        <end position="230"/>
    </location>
</feature>
<dbReference type="InterPro" id="IPR045265">
    <property type="entry name" value="AIR12_DOMON"/>
</dbReference>
<keyword evidence="15" id="KW-1185">Reference proteome</keyword>
<dbReference type="Pfam" id="PF03188">
    <property type="entry name" value="Cytochrom_B561"/>
    <property type="match status" value="1"/>
</dbReference>
<dbReference type="PROSITE" id="PS51257">
    <property type="entry name" value="PROKAR_LIPOPROTEIN"/>
    <property type="match status" value="1"/>
</dbReference>
<dbReference type="PROSITE" id="PS50939">
    <property type="entry name" value="CYTOCHROME_B561"/>
    <property type="match status" value="1"/>
</dbReference>
<dbReference type="PANTHER" id="PTHR23130:SF212">
    <property type="entry name" value="AUXIN-RESPONSIVE FAMILY PROTEIN"/>
    <property type="match status" value="1"/>
</dbReference>
<evidence type="ECO:0000256" key="11">
    <source>
        <dbReference type="SAM" id="SignalP"/>
    </source>
</evidence>
<evidence type="ECO:0000256" key="6">
    <source>
        <dbReference type="ARBA" id="ARBA00022989"/>
    </source>
</evidence>
<evidence type="ECO:0000256" key="2">
    <source>
        <dbReference type="ARBA" id="ARBA00022448"/>
    </source>
</evidence>
<dbReference type="CDD" id="cd08760">
    <property type="entry name" value="Cyt_b561_FRRS1_like"/>
    <property type="match status" value="1"/>
</dbReference>
<dbReference type="PIRSF" id="PIRSF037471">
    <property type="entry name" value="UCP037471"/>
    <property type="match status" value="1"/>
</dbReference>
<feature type="transmembrane region" description="Helical" evidence="10">
    <location>
        <begin position="344"/>
        <end position="367"/>
    </location>
</feature>
<evidence type="ECO:0000256" key="7">
    <source>
        <dbReference type="ARBA" id="ARBA00023136"/>
    </source>
</evidence>
<feature type="chain" id="PRO_5043055465" description="Cytochrome b561 and DOMON domain-containing protein" evidence="11">
    <location>
        <begin position="26"/>
        <end position="387"/>
    </location>
</feature>
<feature type="binding site" description="axial binding residue" evidence="9">
    <location>
        <position position="276"/>
    </location>
    <ligand>
        <name>heme b</name>
        <dbReference type="ChEBI" id="CHEBI:60344"/>
        <label>1</label>
    </ligand>
    <ligandPart>
        <name>Fe</name>
        <dbReference type="ChEBI" id="CHEBI:18248"/>
    </ligandPart>
</feature>
<reference evidence="14 15" key="1">
    <citation type="submission" date="2024-01" db="EMBL/GenBank/DDBJ databases">
        <title>The genomes of 5 underutilized Papilionoideae crops provide insights into root nodulation and disease resistanc.</title>
        <authorList>
            <person name="Jiang F."/>
        </authorList>
    </citation>
    <scope>NUCLEOTIDE SEQUENCE [LARGE SCALE GENOMIC DNA]</scope>
    <source>
        <strain evidence="14">DUOXIRENSHENG_FW03</strain>
        <tissue evidence="14">Leaves</tissue>
    </source>
</reference>
<evidence type="ECO:0000313" key="15">
    <source>
        <dbReference type="Proteomes" id="UP001386955"/>
    </source>
</evidence>
<dbReference type="EMBL" id="JAYMYS010000007">
    <property type="protein sequence ID" value="KAK7387159.1"/>
    <property type="molecule type" value="Genomic_DNA"/>
</dbReference>
<dbReference type="InterPro" id="IPR017214">
    <property type="entry name" value="UCP037471"/>
</dbReference>
<keyword evidence="5 8" id="KW-0249">Electron transport</keyword>
<name>A0AAN9S3S0_PSOTE</name>
<accession>A0AAN9S3S0</accession>
<dbReference type="AlphaFoldDB" id="A0AAN9S3S0"/>
<keyword evidence="6 10" id="KW-1133">Transmembrane helix</keyword>
<dbReference type="Proteomes" id="UP001386955">
    <property type="component" value="Unassembled WGS sequence"/>
</dbReference>
<dbReference type="Gene3D" id="1.20.120.1770">
    <property type="match status" value="1"/>
</dbReference>
<keyword evidence="7 8" id="KW-0472">Membrane</keyword>
<keyword evidence="3 10" id="KW-0812">Transmembrane</keyword>